<dbReference type="AlphaFoldDB" id="A0A6S6UC54"/>
<accession>A0A6S6UC54</accession>
<evidence type="ECO:0000313" key="1">
    <source>
        <dbReference type="EMBL" id="CAA6826930.1"/>
    </source>
</evidence>
<reference evidence="1" key="1">
    <citation type="submission" date="2020-01" db="EMBL/GenBank/DDBJ databases">
        <authorList>
            <person name="Meier V. D."/>
            <person name="Meier V D."/>
        </authorList>
    </citation>
    <scope>NUCLEOTIDE SEQUENCE</scope>
    <source>
        <strain evidence="1">HLG_WM_MAG_02</strain>
    </source>
</reference>
<protein>
    <submittedName>
        <fullName evidence="1">Uncharacterized protein</fullName>
    </submittedName>
</protein>
<proteinExistence type="predicted"/>
<organism evidence="1">
    <name type="scientific">uncultured Sulfurovum sp</name>
    <dbReference type="NCBI Taxonomy" id="269237"/>
    <lineage>
        <taxon>Bacteria</taxon>
        <taxon>Pseudomonadati</taxon>
        <taxon>Campylobacterota</taxon>
        <taxon>Epsilonproteobacteria</taxon>
        <taxon>Campylobacterales</taxon>
        <taxon>Sulfurovaceae</taxon>
        <taxon>Sulfurovum</taxon>
        <taxon>environmental samples</taxon>
    </lineage>
</organism>
<gene>
    <name evidence="1" type="ORF">HELGO_WM26148</name>
</gene>
<sequence>MFKISRFFLDGFGTRSAFYQDFEINFLDDEQRAKDAVIYGISGTGKTTFLSAFFTLFSPLKKHFISQKRDKTVKITDYYSKEPTVVLAEIPIDDNNLGFD</sequence>
<feature type="non-terminal residue" evidence="1">
    <location>
        <position position="100"/>
    </location>
</feature>
<name>A0A6S6UC54_9BACT</name>
<dbReference type="EMBL" id="CACVAZ010000215">
    <property type="protein sequence ID" value="CAA6826930.1"/>
    <property type="molecule type" value="Genomic_DNA"/>
</dbReference>